<accession>N9UBU6</accession>
<dbReference type="EMBL" id="AMWK01000003">
    <property type="protein sequence ID" value="ENY54166.1"/>
    <property type="molecule type" value="Genomic_DNA"/>
</dbReference>
<evidence type="ECO:0000313" key="2">
    <source>
        <dbReference type="Proteomes" id="UP000013137"/>
    </source>
</evidence>
<proteinExistence type="predicted"/>
<reference evidence="1 2" key="1">
    <citation type="journal article" date="2013" name="Genome Announc.">
        <title>Draft Genome Sequences of Mycoplasma alkalescens, Mycoplasma arginini, and Mycoplasma bovigenitalium, Three Species with Equivocal Pathogenic Status for Cattle.</title>
        <authorList>
            <person name="Manso-Silvan L."/>
            <person name="Tardy F."/>
            <person name="Baranowski E."/>
            <person name="Barre A."/>
            <person name="Blanchard A."/>
            <person name="Breton M."/>
            <person name="Couture C."/>
            <person name="Citti C."/>
            <person name="Dordet-Frisoni E."/>
            <person name="Dupuy V."/>
            <person name="Gaurivaud P."/>
            <person name="Jacob D."/>
            <person name="Lemaitre C."/>
            <person name="Nikolski M."/>
            <person name="Nouvel L.X."/>
            <person name="Poumarat F."/>
            <person name="Thebault P."/>
            <person name="Theil S."/>
            <person name="Thiaucourt F."/>
            <person name="Sirand-Pugnet P."/>
        </authorList>
    </citation>
    <scope>NUCLEOTIDE SEQUENCE [LARGE SCALE GENOMIC DNA]</scope>
    <source>
        <strain evidence="1 2">14918</strain>
    </source>
</reference>
<comment type="caution">
    <text evidence="1">The sequence shown here is derived from an EMBL/GenBank/DDBJ whole genome shotgun (WGS) entry which is preliminary data.</text>
</comment>
<protein>
    <submittedName>
        <fullName evidence="1">Uncharacterized protein</fullName>
    </submittedName>
</protein>
<sequence>MYIVHKQNQNNFENKQSTWTEEFIFNAKKVDYTDQWSSTNEITKLKIRRIIKNDKFIVFFEHINNLADIKEIRVTGLINNNKVDFLPVFDQEKNKFVFSYNSDLDSKNKLEFKDILNLNFEIEYKIGRYWNQTKHFTYWLKNNSKSKNILVSKETNIQVLSEISINSYSDWVDKNKVNHQFKTKYINLFFKPNLLKQGLLNQKLYDLEITKINKSDQEEYPLDNSDTYDLSLGQASIFSPFKEKYETKLKYKSFNRSEILVDSYSYYDRELDNVVVGQQNPYAKLGMLIPLKHSGIFGYQINLNIGKNLKDFKLSYAQDFPKAFFHLQNGLIKMKTKAIKGWLTNEKWHKIKYKNFAEIIKNADSLNFIEEMGNK</sequence>
<organism evidence="1 2">
    <name type="scientific">Metamycoplasma alkalescens 14918</name>
    <dbReference type="NCBI Taxonomy" id="1188234"/>
    <lineage>
        <taxon>Bacteria</taxon>
        <taxon>Bacillati</taxon>
        <taxon>Mycoplasmatota</taxon>
        <taxon>Mycoplasmoidales</taxon>
        <taxon>Metamycoplasmataceae</taxon>
        <taxon>Metamycoplasma</taxon>
    </lineage>
</organism>
<gene>
    <name evidence="1" type="ORF">MALK_0600</name>
</gene>
<dbReference type="eggNOG" id="ENOG5031Y4V">
    <property type="taxonomic scope" value="Bacteria"/>
</dbReference>
<name>N9UBU6_9BACT</name>
<dbReference type="OrthoDB" id="396807at2"/>
<dbReference type="RefSeq" id="WP_002880881.1">
    <property type="nucleotide sequence ID" value="NZ_AMWK01000003.1"/>
</dbReference>
<dbReference type="AlphaFoldDB" id="N9UBU6"/>
<dbReference type="Proteomes" id="UP000013137">
    <property type="component" value="Unassembled WGS sequence"/>
</dbReference>
<keyword evidence="2" id="KW-1185">Reference proteome</keyword>
<dbReference type="PATRIC" id="fig|1188234.3.peg.53"/>
<evidence type="ECO:0000313" key="1">
    <source>
        <dbReference type="EMBL" id="ENY54166.1"/>
    </source>
</evidence>
<dbReference type="NCBIfam" id="NF045960">
    <property type="entry name" value="MHO_1580_fam"/>
    <property type="match status" value="1"/>
</dbReference>